<dbReference type="EMBL" id="JAAGNN010000010">
    <property type="protein sequence ID" value="KAF4084267.1"/>
    <property type="molecule type" value="Genomic_DNA"/>
</dbReference>
<feature type="domain" description="TB" evidence="25">
    <location>
        <begin position="542"/>
        <end position="583"/>
    </location>
</feature>
<keyword evidence="3" id="KW-0272">Extracellular matrix</keyword>
<dbReference type="InterPro" id="IPR018097">
    <property type="entry name" value="EGF_Ca-bd_CS"/>
</dbReference>
<feature type="domain" description="EGF-like" evidence="24">
    <location>
        <begin position="162"/>
        <end position="194"/>
    </location>
</feature>
<evidence type="ECO:0000256" key="6">
    <source>
        <dbReference type="ARBA" id="ARBA00022674"/>
    </source>
</evidence>
<feature type="compositionally biased region" description="Polar residues" evidence="22">
    <location>
        <begin position="255"/>
        <end position="280"/>
    </location>
</feature>
<feature type="compositionally biased region" description="Polar residues" evidence="22">
    <location>
        <begin position="518"/>
        <end position="528"/>
    </location>
</feature>
<dbReference type="FunFam" id="2.10.25.10:FF:000019">
    <property type="entry name" value="latent-transforming growth factor beta-binding protein 1 isoform X2"/>
    <property type="match status" value="1"/>
</dbReference>
<dbReference type="PROSITE" id="PS00010">
    <property type="entry name" value="ASX_HYDROXYL"/>
    <property type="match status" value="8"/>
</dbReference>
<evidence type="ECO:0000256" key="16">
    <source>
        <dbReference type="ARBA" id="ARBA00062144"/>
    </source>
</evidence>
<accession>A0A7J6AQ93</accession>
<keyword evidence="5" id="KW-0597">Phosphoprotein</keyword>
<dbReference type="InterPro" id="IPR000742">
    <property type="entry name" value="EGF"/>
</dbReference>
<dbReference type="FunFam" id="2.10.25.10:FF:000014">
    <property type="entry name" value="Latent-transforming growth factor beta-binding protein 3"/>
    <property type="match status" value="2"/>
</dbReference>
<feature type="region of interest" description="Disordered" evidence="22">
    <location>
        <begin position="75"/>
        <end position="134"/>
    </location>
</feature>
<evidence type="ECO:0000256" key="14">
    <source>
        <dbReference type="ARBA" id="ARBA00058734"/>
    </source>
</evidence>
<reference evidence="26 27" key="1">
    <citation type="submission" date="2020-02" db="EMBL/GenBank/DDBJ databases">
        <title>A chromosome-scale genome assembly of the black bullhead catfish (Ameiurus melas).</title>
        <authorList>
            <person name="Wen M."/>
            <person name="Zham M."/>
            <person name="Cabau C."/>
            <person name="Klopp C."/>
            <person name="Donnadieu C."/>
            <person name="Roques C."/>
            <person name="Bouchez O."/>
            <person name="Lampietro C."/>
            <person name="Jouanno E."/>
            <person name="Herpin A."/>
            <person name="Louis A."/>
            <person name="Berthelot C."/>
            <person name="Parey E."/>
            <person name="Roest-Crollius H."/>
            <person name="Braasch I."/>
            <person name="Postlethwait J."/>
            <person name="Robinson-Rechavi M."/>
            <person name="Echchiki A."/>
            <person name="Begum T."/>
            <person name="Montfort J."/>
            <person name="Schartl M."/>
            <person name="Bobe J."/>
            <person name="Guiguen Y."/>
        </authorList>
    </citation>
    <scope>NUCLEOTIDE SEQUENCE [LARGE SCALE GENOMIC DNA]</scope>
    <source>
        <strain evidence="26">M_S1</strain>
        <tissue evidence="26">Blood</tissue>
    </source>
</reference>
<dbReference type="FunFam" id="2.10.25.10:FF:000046">
    <property type="entry name" value="Latent-transforming growth factor beta-binding protein 1 isoform x2"/>
    <property type="match status" value="1"/>
</dbReference>
<dbReference type="FunFam" id="2.10.25.10:FF:000024">
    <property type="entry name" value="Putative latent-transforming growth factor beta-binding protein 2"/>
    <property type="match status" value="3"/>
</dbReference>
<feature type="domain" description="EGF-like" evidence="24">
    <location>
        <begin position="1272"/>
        <end position="1308"/>
    </location>
</feature>
<feature type="domain" description="TB" evidence="25">
    <location>
        <begin position="662"/>
        <end position="714"/>
    </location>
</feature>
<evidence type="ECO:0000256" key="12">
    <source>
        <dbReference type="ARBA" id="ARBA00023278"/>
    </source>
</evidence>
<dbReference type="PROSITE" id="PS51364">
    <property type="entry name" value="TB"/>
    <property type="match status" value="4"/>
</dbReference>
<feature type="disulfide bond" evidence="21">
    <location>
        <begin position="391"/>
        <end position="401"/>
    </location>
</feature>
<dbReference type="SMART" id="SM00181">
    <property type="entry name" value="EGF"/>
    <property type="match status" value="19"/>
</dbReference>
<dbReference type="GO" id="GO:0005509">
    <property type="term" value="F:calcium ion binding"/>
    <property type="evidence" value="ECO:0007669"/>
    <property type="project" value="InterPro"/>
</dbReference>
<feature type="disulfide bond" evidence="21">
    <location>
        <begin position="184"/>
        <end position="193"/>
    </location>
</feature>
<evidence type="ECO:0000256" key="15">
    <source>
        <dbReference type="ARBA" id="ARBA00059743"/>
    </source>
</evidence>
<feature type="domain" description="EGF-like" evidence="24">
    <location>
        <begin position="1066"/>
        <end position="1106"/>
    </location>
</feature>
<keyword evidence="10" id="KW-0325">Glycoprotein</keyword>
<dbReference type="PANTHER" id="PTHR24034">
    <property type="entry name" value="EGF-LIKE DOMAIN-CONTAINING PROTEIN"/>
    <property type="match status" value="1"/>
</dbReference>
<evidence type="ECO:0000256" key="23">
    <source>
        <dbReference type="SAM" id="SignalP"/>
    </source>
</evidence>
<dbReference type="SUPFAM" id="SSF57196">
    <property type="entry name" value="EGF/Laminin"/>
    <property type="match status" value="7"/>
</dbReference>
<evidence type="ECO:0000256" key="5">
    <source>
        <dbReference type="ARBA" id="ARBA00022553"/>
    </source>
</evidence>
<dbReference type="Pfam" id="PF07645">
    <property type="entry name" value="EGF_CA"/>
    <property type="match status" value="16"/>
</dbReference>
<dbReference type="PROSITE" id="PS01187">
    <property type="entry name" value="EGF_CA"/>
    <property type="match status" value="7"/>
</dbReference>
<feature type="region of interest" description="Disordered" evidence="22">
    <location>
        <begin position="209"/>
        <end position="292"/>
    </location>
</feature>
<keyword evidence="12" id="KW-0379">Hydroxylation</keyword>
<comment type="function">
    <text evidence="15">Key regulator of transforming growth factor beta (TGFB1, TGFB2 and TGFB3) that controls TGF-beta activation by maintaining it in a latent state during storage in extracellular space. Associates specifically via disulfide bonds with the Latency-associated peptide (LAP), which is the regulatory chain of TGF-beta, and regulates integrin-dependent activation of TGF-beta. Outcompeted by LRRC32/GARP for binding to LAP regulatory chain of TGF-beta.</text>
</comment>
<feature type="region of interest" description="Disordered" evidence="22">
    <location>
        <begin position="1625"/>
        <end position="1646"/>
    </location>
</feature>
<evidence type="ECO:0000256" key="2">
    <source>
        <dbReference type="ARBA" id="ARBA00022525"/>
    </source>
</evidence>
<dbReference type="PROSITE" id="PS00022">
    <property type="entry name" value="EGF_1"/>
    <property type="match status" value="2"/>
</dbReference>
<comment type="caution">
    <text evidence="26">The sequence shown here is derived from an EMBL/GenBank/DDBJ whole genome shotgun (WGS) entry which is preliminary data.</text>
</comment>
<evidence type="ECO:0000259" key="25">
    <source>
        <dbReference type="PROSITE" id="PS51364"/>
    </source>
</evidence>
<dbReference type="FunFam" id="3.90.290.10:FF:000001">
    <property type="entry name" value="Latent-transforming growth factor beta-binding protein 3 isoform 1"/>
    <property type="match status" value="1"/>
</dbReference>
<comment type="subcellular location">
    <subcellularLocation>
        <location evidence="1">Secreted</location>
        <location evidence="1">Extracellular space</location>
        <location evidence="1">Extracellular matrix</location>
    </subcellularLocation>
</comment>
<dbReference type="InterPro" id="IPR009030">
    <property type="entry name" value="Growth_fac_rcpt_cys_sf"/>
</dbReference>
<comment type="caution">
    <text evidence="21">Lacks conserved residue(s) required for the propagation of feature annotation.</text>
</comment>
<keyword evidence="9 21" id="KW-1015">Disulfide bond</keyword>
<dbReference type="SUPFAM" id="SSF57581">
    <property type="entry name" value="TB module/8-cys domain"/>
    <property type="match status" value="4"/>
</dbReference>
<evidence type="ECO:0000256" key="18">
    <source>
        <dbReference type="ARBA" id="ARBA00072992"/>
    </source>
</evidence>
<dbReference type="SMART" id="SM00179">
    <property type="entry name" value="EGF_CA"/>
    <property type="match status" value="17"/>
</dbReference>
<feature type="domain" description="EGF-like" evidence="24">
    <location>
        <begin position="945"/>
        <end position="984"/>
    </location>
</feature>
<comment type="subunit">
    <text evidence="17">Interacts with TGFB1; associates via disulfide bonds with the Latency-associated peptide chain (LAP) regulatory chain of TGFB1, leading to regulate activation of TGF-beta-1. LTBP1 does not bind directly to TGF-beta-1, the active chain of TGFB1. Interacts (via C-terminal domain) with FBN1 (via N-terminal domain). Interacts with FBN2. Interacts with ADAMTSL2. Interacts with EFEMP2.</text>
</comment>
<dbReference type="FunFam" id="2.10.25.10:FF:000273">
    <property type="entry name" value="Putative latent-transforming growth factor beta-binding protein 2"/>
    <property type="match status" value="1"/>
</dbReference>
<feature type="compositionally biased region" description="Polar residues" evidence="22">
    <location>
        <begin position="489"/>
        <end position="502"/>
    </location>
</feature>
<dbReference type="PANTHER" id="PTHR24034:SF49">
    <property type="entry name" value="LATENT-TRANSFORMING GROWTH FACTOR BETA-BINDING PROTEIN 2"/>
    <property type="match status" value="1"/>
</dbReference>
<dbReference type="GO" id="GO:0008201">
    <property type="term" value="F:heparin binding"/>
    <property type="evidence" value="ECO:0007669"/>
    <property type="project" value="UniProtKB-KW"/>
</dbReference>
<comment type="similarity">
    <text evidence="13">Belongs to the LTBP family.</text>
</comment>
<sequence length="1811" mass="197442">MDRVWILLVMSLGMSLAHMCDGWRARAGGRERRDAAAASVHAVFELLRAKSLNGTSSGSGPIRSHALDSEIIPRSDTDTEPAAHDPLQGADTGEAREKAGRIPRQTGRRVTSHRARSISNADTPERADSKPDHPKRLVGPHVCGGQQCCSGWAVAPGTNRCIKPDCQPPCQNRGSCSRPHTCVCRSGYQGPRCEELAPEQVYIHTGTSRVLMPIQPGEDSTRHQSTRRRPTERQASESIPKTQTPKPPTGRVGHSSGTQVRRGSPEVTLQQTVSGQSHVSRTVKRYPSSTAPITSNALPIANGHNHGHMHTQHVTYSNGQPHTSSNTVTPTGANLTTNVDRIKIVFTPMVCRRICHGGQCYTSCERGDKTTVYSENQGPPAKTNGFRLFFCQIPCLNGGRCIGQNECWCPSNSTGKFCHLPTPTPSRPSQGRQPNSNRVQNGSSHTVYTLPLSNQQASLLPSLVNVHVQHPPEAQFQIHQVARVKPGQTVETGHSVQQRSQPGNNHMIGNGNGNGQNSVRSTGQNNGQNHHRPHINLNGHVGRCFQETVDGKCGKPLPGFTNQEDCCGSVGASWGLHKCTECPSKPAYAVIANGLVECPRGYKRMNSTHCQDINECLFPGVCKHAECLNTKGSYRCTCKPGYMLDAARSQCVSDKAVSVEQASCYRSISPGSCSHPLAQKITKQICCCSRVGKAWGSACERCPLPDTDHFKEICPAGHGYTYSRSDVQITLRELEEEELTEVDTFFSQNPTYPEPPRTQPQTPYHQPLPPVYPESPYHKPSVPSYPQTPAMSQPPRTGYMPLHPPPVSLPEDGETVNEPINTPLSYPDVVEVTSNSPTYLMPDSENRDTAPINVATQVTDIDKCSLTPTICGPGQCVSVQTGYTCHCDPGYTLNALQTTCIDVNECLNDPCRGKGHCVNTFGSYTCQCFPGYSLLMTQNRKLCQDINECAMPNKCPSGQCINTEGSFRCECRSGFTKNQREECEDVDECRSPGVCPSGKCVNTHGSFKCQACGPGFRPDAGRCLDINECQMAAVCTNGQCVNTEGSFTCTCNHGYQTTPGNKSCQDVDECLLPDVCPHGTCVNVPGSHRCSCNTGYKSGHNGKACVDVDECAEPSLCMRGVCVNTLGSFTCTQCEVGYTLSDDRQRCADIDECRSLSTCPNGICLNSEGSYSCITCPTGFTVSPDGELCEDIDECQSPNICPLAACTNSEGSYSCMACESGYKVSSDQRTCEDINECEDLAACLNGQCTNTDGSYNCGCTPGFELLNSVCKDIDECEDEMICGKHGFCENTNGSYYCHCDQGYVNTPEGQGCIDADECELSSELCGEAHCENVEGSFLCLCPTDDEEFDPITMQCKPRHMMLPDSAGHDLPAPPHGASDDEQRKDCYYNLHNENFCENVLSSNVTKQECCCTVGAGWGDNCNMHPCPQNGQVEYAELCPHGPGILPIITSVQGFNHLLSRDADECEMYGPEICKNGYCSNVYGSYNCYCHSGYYHDPAFMACVDYDECMEENPCEHGACINTHGSFNCFCMSPMILDNTQRRCISANSTEASFLEDYIHTDICWRELKPDTTCVSPMLGIPTTYTECCCLYGAAWGSQCAFCPERSSADFAILCNLHNRDSDSLREQPGFEYGPDTPPEGPNGPPSWDNYGGFGGETFYGPEGPLSGSMFTDHSNDYGSRERGRVPMPRPREHHPPRRVNPYRDHSAGFEGLQAEECGILNGCENGRCVRVREGYTCDCFDGYELNLSKMACIDINECEDISDKVELCKNGVCTNTEGSYKCTCLPGFLVSSKPHECIPEDQDSVTHTVGN</sequence>
<feature type="domain" description="EGF-like" evidence="24">
    <location>
        <begin position="1233"/>
        <end position="1269"/>
    </location>
</feature>
<keyword evidence="6" id="KW-0358">Heparin-binding</keyword>
<evidence type="ECO:0000256" key="11">
    <source>
        <dbReference type="ARBA" id="ARBA00023183"/>
    </source>
</evidence>
<evidence type="ECO:0000256" key="19">
    <source>
        <dbReference type="ARBA" id="ARBA00072997"/>
    </source>
</evidence>
<dbReference type="Pfam" id="PF07974">
    <property type="entry name" value="EGF_2"/>
    <property type="match status" value="1"/>
</dbReference>
<dbReference type="OrthoDB" id="4405280at2759"/>
<evidence type="ECO:0000256" key="7">
    <source>
        <dbReference type="ARBA" id="ARBA00022729"/>
    </source>
</evidence>
<dbReference type="SUPFAM" id="SSF57184">
    <property type="entry name" value="Growth factor receptor domain"/>
    <property type="match status" value="4"/>
</dbReference>
<feature type="domain" description="EGF-like" evidence="24">
    <location>
        <begin position="387"/>
        <end position="419"/>
    </location>
</feature>
<dbReference type="PROSITE" id="PS50026">
    <property type="entry name" value="EGF_3"/>
    <property type="match status" value="12"/>
</dbReference>
<feature type="domain" description="EGF-like" evidence="24">
    <location>
        <begin position="612"/>
        <end position="648"/>
    </location>
</feature>
<feature type="domain" description="EGF-like" evidence="24">
    <location>
        <begin position="1504"/>
        <end position="1540"/>
    </location>
</feature>
<evidence type="ECO:0000313" key="26">
    <source>
        <dbReference type="EMBL" id="KAF4084267.1"/>
    </source>
</evidence>
<name>A0A7J6AQ93_AMEME</name>
<dbReference type="InterPro" id="IPR000152">
    <property type="entry name" value="EGF-type_Asp/Asn_hydroxyl_site"/>
</dbReference>
<dbReference type="GO" id="GO:0019838">
    <property type="term" value="F:growth factor binding"/>
    <property type="evidence" value="ECO:0007669"/>
    <property type="project" value="UniProtKB-KW"/>
</dbReference>
<evidence type="ECO:0000256" key="3">
    <source>
        <dbReference type="ARBA" id="ARBA00022530"/>
    </source>
</evidence>
<feature type="domain" description="EGF-like" evidence="24">
    <location>
        <begin position="1754"/>
        <end position="1798"/>
    </location>
</feature>
<feature type="compositionally biased region" description="Basic and acidic residues" evidence="22">
    <location>
        <begin position="123"/>
        <end position="134"/>
    </location>
</feature>
<keyword evidence="8" id="KW-0677">Repeat</keyword>
<evidence type="ECO:0000313" key="27">
    <source>
        <dbReference type="Proteomes" id="UP000593565"/>
    </source>
</evidence>
<feature type="disulfide bond" evidence="21">
    <location>
        <begin position="166"/>
        <end position="176"/>
    </location>
</feature>
<feature type="chain" id="PRO_5029756532" description="Latent-transforming growth factor beta-binding protein 1" evidence="23">
    <location>
        <begin position="18"/>
        <end position="1811"/>
    </location>
</feature>
<evidence type="ECO:0000256" key="8">
    <source>
        <dbReference type="ARBA" id="ARBA00022737"/>
    </source>
</evidence>
<keyword evidence="27" id="KW-1185">Reference proteome</keyword>
<evidence type="ECO:0000256" key="1">
    <source>
        <dbReference type="ARBA" id="ARBA00004498"/>
    </source>
</evidence>
<feature type="domain" description="EGF-like" evidence="24">
    <location>
        <begin position="1025"/>
        <end position="1065"/>
    </location>
</feature>
<dbReference type="FunFam" id="2.10.25.10:FF:000056">
    <property type="entry name" value="Latent-transforming growth factor beta-binding protein 3 isoform 2"/>
    <property type="match status" value="1"/>
</dbReference>
<proteinExistence type="inferred from homology"/>
<evidence type="ECO:0000259" key="24">
    <source>
        <dbReference type="PROSITE" id="PS50026"/>
    </source>
</evidence>
<feature type="signal peptide" evidence="23">
    <location>
        <begin position="1"/>
        <end position="17"/>
    </location>
</feature>
<keyword evidence="11" id="KW-0340">Growth factor binding</keyword>
<feature type="domain" description="EGF-like" evidence="24">
    <location>
        <begin position="860"/>
        <end position="901"/>
    </location>
</feature>
<dbReference type="FunFam" id="2.10.25.10:FF:000115">
    <property type="entry name" value="latent-transforming growth factor beta-binding protein 4 isoform X2"/>
    <property type="match status" value="1"/>
</dbReference>
<dbReference type="InterPro" id="IPR036773">
    <property type="entry name" value="TB_dom_sf"/>
</dbReference>
<evidence type="ECO:0000256" key="13">
    <source>
        <dbReference type="ARBA" id="ARBA00038081"/>
    </source>
</evidence>
<keyword evidence="7 23" id="KW-0732">Signal</keyword>
<dbReference type="Proteomes" id="UP000593565">
    <property type="component" value="Unassembled WGS sequence"/>
</dbReference>
<dbReference type="FunFam" id="2.10.25.10:FF:000005">
    <property type="entry name" value="Fibrillin 2"/>
    <property type="match status" value="3"/>
</dbReference>
<evidence type="ECO:0000256" key="17">
    <source>
        <dbReference type="ARBA" id="ARBA00062844"/>
    </source>
</evidence>
<dbReference type="CDD" id="cd00054">
    <property type="entry name" value="EGF_CA"/>
    <property type="match status" value="13"/>
</dbReference>
<feature type="compositionally biased region" description="Polar residues" evidence="22">
    <location>
        <begin position="427"/>
        <end position="444"/>
    </location>
</feature>
<dbReference type="InterPro" id="IPR013111">
    <property type="entry name" value="EGF_extracell"/>
</dbReference>
<organism evidence="26 27">
    <name type="scientific">Ameiurus melas</name>
    <name type="common">Black bullhead</name>
    <name type="synonym">Silurus melas</name>
    <dbReference type="NCBI Taxonomy" id="219545"/>
    <lineage>
        <taxon>Eukaryota</taxon>
        <taxon>Metazoa</taxon>
        <taxon>Chordata</taxon>
        <taxon>Craniata</taxon>
        <taxon>Vertebrata</taxon>
        <taxon>Euteleostomi</taxon>
        <taxon>Actinopterygii</taxon>
        <taxon>Neopterygii</taxon>
        <taxon>Teleostei</taxon>
        <taxon>Ostariophysi</taxon>
        <taxon>Siluriformes</taxon>
        <taxon>Ictaluridae</taxon>
        <taxon>Ameiurus</taxon>
    </lineage>
</organism>
<feature type="compositionally biased region" description="Polar residues" evidence="22">
    <location>
        <begin position="784"/>
        <end position="795"/>
    </location>
</feature>
<evidence type="ECO:0000256" key="4">
    <source>
        <dbReference type="ARBA" id="ARBA00022536"/>
    </source>
</evidence>
<feature type="disulfide bond" evidence="21">
    <location>
        <begin position="409"/>
        <end position="418"/>
    </location>
</feature>
<gene>
    <name evidence="26" type="ORF">AMELA_G00126780</name>
</gene>
<feature type="domain" description="TB" evidence="25">
    <location>
        <begin position="1384"/>
        <end position="1438"/>
    </location>
</feature>
<evidence type="ECO:0000256" key="21">
    <source>
        <dbReference type="PROSITE-ProRule" id="PRU00076"/>
    </source>
</evidence>
<feature type="region of interest" description="Disordered" evidence="22">
    <location>
        <begin position="746"/>
        <end position="797"/>
    </location>
</feature>
<protein>
    <recommendedName>
        <fullName evidence="18">Latent-transforming growth factor beta-binding protein 1</fullName>
    </recommendedName>
    <alternativeName>
        <fullName evidence="19">Latent-transforming growth factor beta-binding protein 2</fullName>
    </alternativeName>
    <alternativeName>
        <fullName evidence="20">Transforming growth factor beta-1-binding protein 1</fullName>
    </alternativeName>
</protein>
<feature type="compositionally biased region" description="Basic and acidic residues" evidence="22">
    <location>
        <begin position="1673"/>
        <end position="1684"/>
    </location>
</feature>
<keyword evidence="2" id="KW-0964">Secreted</keyword>
<feature type="region of interest" description="Disordered" evidence="22">
    <location>
        <begin position="1671"/>
        <end position="1703"/>
    </location>
</feature>
<evidence type="ECO:0000256" key="9">
    <source>
        <dbReference type="ARBA" id="ARBA00023157"/>
    </source>
</evidence>
<dbReference type="InterPro" id="IPR050751">
    <property type="entry name" value="ECM_structural_protein"/>
</dbReference>
<dbReference type="Pfam" id="PF00683">
    <property type="entry name" value="TB"/>
    <property type="match status" value="4"/>
</dbReference>
<comment type="function">
    <text evidence="14">May play an integral structural role in elastic-fiber architectural organization and/or assembly.</text>
</comment>
<dbReference type="Gene3D" id="2.10.25.10">
    <property type="entry name" value="Laminin"/>
    <property type="match status" value="18"/>
</dbReference>
<dbReference type="InterPro" id="IPR001881">
    <property type="entry name" value="EGF-like_Ca-bd_dom"/>
</dbReference>
<feature type="domain" description="TB" evidence="25">
    <location>
        <begin position="1561"/>
        <end position="1614"/>
    </location>
</feature>
<evidence type="ECO:0000256" key="20">
    <source>
        <dbReference type="ARBA" id="ARBA00075443"/>
    </source>
</evidence>
<keyword evidence="4 21" id="KW-0245">EGF-like domain</keyword>
<feature type="compositionally biased region" description="Pro residues" evidence="22">
    <location>
        <begin position="1635"/>
        <end position="1644"/>
    </location>
</feature>
<feature type="compositionally biased region" description="Basic residues" evidence="22">
    <location>
        <begin position="106"/>
        <end position="116"/>
    </location>
</feature>
<dbReference type="FunFam" id="3.90.290.10:FF:000002">
    <property type="entry name" value="Latent-transforming growth factor beta-binding protein 3 isoform 1"/>
    <property type="match status" value="1"/>
</dbReference>
<dbReference type="FunFam" id="2.10.25.10:FF:000205">
    <property type="entry name" value="latent-transforming growth factor beta-binding protein 1 isoform X1"/>
    <property type="match status" value="1"/>
</dbReference>
<comment type="subunit">
    <text evidence="16">Forms part of the large latent transforming growth factor beta precursor complex; removal is essential for activation of complex. Interacts with SDC4. Interacts (via C-terminal domain) with FBN1 (via N-terminal domain) in a Ca(+2)-dependent manner.</text>
</comment>
<feature type="region of interest" description="Disordered" evidence="22">
    <location>
        <begin position="420"/>
        <end position="444"/>
    </location>
</feature>
<evidence type="ECO:0000256" key="10">
    <source>
        <dbReference type="ARBA" id="ARBA00023180"/>
    </source>
</evidence>
<feature type="region of interest" description="Disordered" evidence="22">
    <location>
        <begin position="489"/>
        <end position="534"/>
    </location>
</feature>
<dbReference type="PROSITE" id="PS01186">
    <property type="entry name" value="EGF_2"/>
    <property type="match status" value="6"/>
</dbReference>
<dbReference type="InterPro" id="IPR049883">
    <property type="entry name" value="NOTCH1_EGF-like"/>
</dbReference>
<dbReference type="Gene3D" id="3.90.290.10">
    <property type="entry name" value="TGF-beta binding (TB) domain"/>
    <property type="match status" value="4"/>
</dbReference>
<feature type="domain" description="EGF-like" evidence="24">
    <location>
        <begin position="902"/>
        <end position="938"/>
    </location>
</feature>
<evidence type="ECO:0000256" key="22">
    <source>
        <dbReference type="SAM" id="MobiDB-lite"/>
    </source>
</evidence>
<dbReference type="InterPro" id="IPR017878">
    <property type="entry name" value="TB_dom"/>
</dbReference>